<name>A0A8X6FQW0_TRICU</name>
<organism evidence="1 2">
    <name type="scientific">Trichonephila clavata</name>
    <name type="common">Joro spider</name>
    <name type="synonym">Nephila clavata</name>
    <dbReference type="NCBI Taxonomy" id="2740835"/>
    <lineage>
        <taxon>Eukaryota</taxon>
        <taxon>Metazoa</taxon>
        <taxon>Ecdysozoa</taxon>
        <taxon>Arthropoda</taxon>
        <taxon>Chelicerata</taxon>
        <taxon>Arachnida</taxon>
        <taxon>Araneae</taxon>
        <taxon>Araneomorphae</taxon>
        <taxon>Entelegynae</taxon>
        <taxon>Araneoidea</taxon>
        <taxon>Nephilidae</taxon>
        <taxon>Trichonephila</taxon>
    </lineage>
</organism>
<proteinExistence type="predicted"/>
<dbReference type="Proteomes" id="UP000887116">
    <property type="component" value="Unassembled WGS sequence"/>
</dbReference>
<dbReference type="OrthoDB" id="6432110at2759"/>
<reference evidence="1" key="1">
    <citation type="submission" date="2020-07" db="EMBL/GenBank/DDBJ databases">
        <title>Multicomponent nature underlies the extraordinary mechanical properties of spider dragline silk.</title>
        <authorList>
            <person name="Kono N."/>
            <person name="Nakamura H."/>
            <person name="Mori M."/>
            <person name="Yoshida Y."/>
            <person name="Ohtoshi R."/>
            <person name="Malay A.D."/>
            <person name="Moran D.A.P."/>
            <person name="Tomita M."/>
            <person name="Numata K."/>
            <person name="Arakawa K."/>
        </authorList>
    </citation>
    <scope>NUCLEOTIDE SEQUENCE</scope>
</reference>
<dbReference type="AlphaFoldDB" id="A0A8X6FQW0"/>
<keyword evidence="2" id="KW-1185">Reference proteome</keyword>
<dbReference type="EMBL" id="BMAO01023076">
    <property type="protein sequence ID" value="GFQ86543.1"/>
    <property type="molecule type" value="Genomic_DNA"/>
</dbReference>
<sequence>MRGASKKKVRQYSEEYLKFGFISAVFDESLPFCLYCQQCLANKSMKTGCLEAHLKVKNNAHIDSALNYFKKQFEKRVTTKSLFIVHNATANGTLEANYPISLHFLN</sequence>
<gene>
    <name evidence="1" type="ORF">TNCT_584071</name>
</gene>
<comment type="caution">
    <text evidence="1">The sequence shown here is derived from an EMBL/GenBank/DDBJ whole genome shotgun (WGS) entry which is preliminary data.</text>
</comment>
<accession>A0A8X6FQW0</accession>
<evidence type="ECO:0000313" key="1">
    <source>
        <dbReference type="EMBL" id="GFQ86543.1"/>
    </source>
</evidence>
<evidence type="ECO:0000313" key="2">
    <source>
        <dbReference type="Proteomes" id="UP000887116"/>
    </source>
</evidence>
<protein>
    <submittedName>
        <fullName evidence="1">Uncharacterized protein</fullName>
    </submittedName>
</protein>